<feature type="domain" description="DUF4142" evidence="2">
    <location>
        <begin position="49"/>
        <end position="184"/>
    </location>
</feature>
<feature type="signal peptide" evidence="1">
    <location>
        <begin position="1"/>
        <end position="24"/>
    </location>
</feature>
<dbReference type="OrthoDB" id="118677at2"/>
<protein>
    <submittedName>
        <fullName evidence="3">Putative membrane protein</fullName>
    </submittedName>
</protein>
<dbReference type="InterPro" id="IPR012347">
    <property type="entry name" value="Ferritin-like"/>
</dbReference>
<dbReference type="EMBL" id="SHKO01000001">
    <property type="protein sequence ID" value="RZT99685.1"/>
    <property type="molecule type" value="Genomic_DNA"/>
</dbReference>
<evidence type="ECO:0000259" key="2">
    <source>
        <dbReference type="Pfam" id="PF13628"/>
    </source>
</evidence>
<proteinExistence type="predicted"/>
<organism evidence="3 4">
    <name type="scientific">Advenella incenata</name>
    <dbReference type="NCBI Taxonomy" id="267800"/>
    <lineage>
        <taxon>Bacteria</taxon>
        <taxon>Pseudomonadati</taxon>
        <taxon>Pseudomonadota</taxon>
        <taxon>Betaproteobacteria</taxon>
        <taxon>Burkholderiales</taxon>
        <taxon>Alcaligenaceae</taxon>
    </lineage>
</organism>
<accession>A0A4V2FTV9</accession>
<dbReference type="PANTHER" id="PTHR38593">
    <property type="entry name" value="BLR2558 PROTEIN"/>
    <property type="match status" value="1"/>
</dbReference>
<evidence type="ECO:0000313" key="3">
    <source>
        <dbReference type="EMBL" id="RZT99685.1"/>
    </source>
</evidence>
<dbReference type="Pfam" id="PF13628">
    <property type="entry name" value="DUF4142"/>
    <property type="match status" value="1"/>
</dbReference>
<dbReference type="Gene3D" id="1.20.1260.10">
    <property type="match status" value="1"/>
</dbReference>
<evidence type="ECO:0000256" key="1">
    <source>
        <dbReference type="SAM" id="SignalP"/>
    </source>
</evidence>
<evidence type="ECO:0000313" key="4">
    <source>
        <dbReference type="Proteomes" id="UP000293398"/>
    </source>
</evidence>
<dbReference type="InterPro" id="IPR025419">
    <property type="entry name" value="DUF4142"/>
</dbReference>
<dbReference type="AlphaFoldDB" id="A0A4V2FTV9"/>
<dbReference type="RefSeq" id="WP_128395374.1">
    <property type="nucleotide sequence ID" value="NZ_SHKO01000001.1"/>
</dbReference>
<dbReference type="Proteomes" id="UP000293398">
    <property type="component" value="Unassembled WGS sequence"/>
</dbReference>
<reference evidence="3 4" key="1">
    <citation type="submission" date="2019-02" db="EMBL/GenBank/DDBJ databases">
        <title>Genomic Encyclopedia of Type Strains, Phase IV (KMG-IV): sequencing the most valuable type-strain genomes for metagenomic binning, comparative biology and taxonomic classification.</title>
        <authorList>
            <person name="Goeker M."/>
        </authorList>
    </citation>
    <scope>NUCLEOTIDE SEQUENCE [LARGE SCALE GENOMIC DNA]</scope>
    <source>
        <strain evidence="3 4">DSM 23814</strain>
    </source>
</reference>
<sequence>MFQLSCKTIVLLSALLIVPIAAGAQPANPATHTSPDVDNPPTTQPLVASDQSFLNDAAQAGMAEIEGAMLAQKKAATGEVKRFAAQMITEHTKVNDELKALAATKDVKLPTAPSLLQKGELQALSLLDAKFDESYVDRLGVAAHESTIALFQDAAVNSQDRDIKAFAEKTLPSLQTHLKLAKALNPTVIKAMPRP</sequence>
<keyword evidence="1" id="KW-0732">Signal</keyword>
<dbReference type="PANTHER" id="PTHR38593:SF1">
    <property type="entry name" value="BLR2558 PROTEIN"/>
    <property type="match status" value="1"/>
</dbReference>
<feature type="chain" id="PRO_5020478797" evidence="1">
    <location>
        <begin position="25"/>
        <end position="195"/>
    </location>
</feature>
<comment type="caution">
    <text evidence="3">The sequence shown here is derived from an EMBL/GenBank/DDBJ whole genome shotgun (WGS) entry which is preliminary data.</text>
</comment>
<name>A0A4V2FTV9_9BURK</name>
<gene>
    <name evidence="3" type="ORF">EV681_1477</name>
</gene>
<keyword evidence="4" id="KW-1185">Reference proteome</keyword>